<proteinExistence type="predicted"/>
<accession>A0ABD1UDF2</accession>
<sequence length="132" mass="14686">MQALFLACLVCRVKRADCLSTSAAAPSSEPRCNATIVECVAHDDGEFLMESEISRRVLAAKPISYNGFIKQKPYCDRDIYGNCIGPESKFYKERPCNYQNLCASLLGIPDDRQRVRVIIIVCGILLLLSLLP</sequence>
<dbReference type="AlphaFoldDB" id="A0ABD1UDF2"/>
<organism evidence="2 3">
    <name type="scientific">Forsythia ovata</name>
    <dbReference type="NCBI Taxonomy" id="205694"/>
    <lineage>
        <taxon>Eukaryota</taxon>
        <taxon>Viridiplantae</taxon>
        <taxon>Streptophyta</taxon>
        <taxon>Embryophyta</taxon>
        <taxon>Tracheophyta</taxon>
        <taxon>Spermatophyta</taxon>
        <taxon>Magnoliopsida</taxon>
        <taxon>eudicotyledons</taxon>
        <taxon>Gunneridae</taxon>
        <taxon>Pentapetalae</taxon>
        <taxon>asterids</taxon>
        <taxon>lamiids</taxon>
        <taxon>Lamiales</taxon>
        <taxon>Oleaceae</taxon>
        <taxon>Forsythieae</taxon>
        <taxon>Forsythia</taxon>
    </lineage>
</organism>
<evidence type="ECO:0000256" key="1">
    <source>
        <dbReference type="SAM" id="SignalP"/>
    </source>
</evidence>
<dbReference type="Proteomes" id="UP001604277">
    <property type="component" value="Unassembled WGS sequence"/>
</dbReference>
<protein>
    <submittedName>
        <fullName evidence="2">Uncharacterized protein</fullName>
    </submittedName>
</protein>
<comment type="caution">
    <text evidence="2">The sequence shown here is derived from an EMBL/GenBank/DDBJ whole genome shotgun (WGS) entry which is preliminary data.</text>
</comment>
<evidence type="ECO:0000313" key="3">
    <source>
        <dbReference type="Proteomes" id="UP001604277"/>
    </source>
</evidence>
<dbReference type="PANTHER" id="PTHR39112">
    <property type="entry name" value="PROTEIN RALF-LIKE 27-RELATED"/>
    <property type="match status" value="1"/>
</dbReference>
<feature type="signal peptide" evidence="1">
    <location>
        <begin position="1"/>
        <end position="18"/>
    </location>
</feature>
<keyword evidence="3" id="KW-1185">Reference proteome</keyword>
<name>A0ABD1UDF2_9LAMI</name>
<gene>
    <name evidence="2" type="ORF">Fot_26934</name>
</gene>
<feature type="chain" id="PRO_5044819511" evidence="1">
    <location>
        <begin position="19"/>
        <end position="132"/>
    </location>
</feature>
<dbReference type="EMBL" id="JBFOLJ010000007">
    <property type="protein sequence ID" value="KAL2523011.1"/>
    <property type="molecule type" value="Genomic_DNA"/>
</dbReference>
<evidence type="ECO:0000313" key="2">
    <source>
        <dbReference type="EMBL" id="KAL2523011.1"/>
    </source>
</evidence>
<dbReference type="InterPro" id="IPR039252">
    <property type="entry name" value="RALFL27"/>
</dbReference>
<dbReference type="PANTHER" id="PTHR39112:SF1">
    <property type="entry name" value="PROTEIN RALF-LIKE 27"/>
    <property type="match status" value="1"/>
</dbReference>
<reference evidence="3" key="1">
    <citation type="submission" date="2024-07" db="EMBL/GenBank/DDBJ databases">
        <title>Two chromosome-level genome assemblies of Korean endemic species Abeliophyllum distichum and Forsythia ovata (Oleaceae).</title>
        <authorList>
            <person name="Jang H."/>
        </authorList>
    </citation>
    <scope>NUCLEOTIDE SEQUENCE [LARGE SCALE GENOMIC DNA]</scope>
</reference>
<keyword evidence="1" id="KW-0732">Signal</keyword>